<comment type="caution">
    <text evidence="2">The sequence shown here is derived from an EMBL/GenBank/DDBJ whole genome shotgun (WGS) entry which is preliminary data.</text>
</comment>
<keyword evidence="3" id="KW-1185">Reference proteome</keyword>
<evidence type="ECO:0000313" key="3">
    <source>
        <dbReference type="Proteomes" id="UP000786693"/>
    </source>
</evidence>
<feature type="chain" id="PRO_5045517814" description="DUF1236 domain-containing protein" evidence="1">
    <location>
        <begin position="22"/>
        <end position="119"/>
    </location>
</feature>
<evidence type="ECO:0000313" key="2">
    <source>
        <dbReference type="EMBL" id="GIT95643.1"/>
    </source>
</evidence>
<sequence>MSKTLMTTAAALLITAPAAFAQMASTGIKGIAYVDGSVTTESPLIDQAAAINPTDADALITSYSSAEPVVIQGGKVLSDAQPIDMDLTAVPNTEFTFTNAAGQVVIMVPAGRDVAVVDK</sequence>
<gene>
    <name evidence="2" type="ORF">JANAI62_22660</name>
</gene>
<accession>A0ABQ4NMM8</accession>
<feature type="signal peptide" evidence="1">
    <location>
        <begin position="1"/>
        <end position="21"/>
    </location>
</feature>
<dbReference type="EMBL" id="BPFH01000004">
    <property type="protein sequence ID" value="GIT95643.1"/>
    <property type="molecule type" value="Genomic_DNA"/>
</dbReference>
<keyword evidence="1" id="KW-0732">Signal</keyword>
<name>A0ABQ4NMM8_9RHOB</name>
<reference evidence="2 3" key="1">
    <citation type="submission" date="2021-05" db="EMBL/GenBank/DDBJ databases">
        <title>Bacteria Genome sequencing.</title>
        <authorList>
            <person name="Takabe Y."/>
            <person name="Nakajima Y."/>
            <person name="Suzuki S."/>
            <person name="Shiozaki T."/>
        </authorList>
    </citation>
    <scope>NUCLEOTIDE SEQUENCE [LARGE SCALE GENOMIC DNA]</scope>
    <source>
        <strain evidence="2 3">AI_62</strain>
    </source>
</reference>
<dbReference type="RefSeq" id="WP_220749150.1">
    <property type="nucleotide sequence ID" value="NZ_BPFH01000004.1"/>
</dbReference>
<evidence type="ECO:0000256" key="1">
    <source>
        <dbReference type="SAM" id="SignalP"/>
    </source>
</evidence>
<proteinExistence type="predicted"/>
<dbReference type="Proteomes" id="UP000786693">
    <property type="component" value="Unassembled WGS sequence"/>
</dbReference>
<evidence type="ECO:0008006" key="4">
    <source>
        <dbReference type="Google" id="ProtNLM"/>
    </source>
</evidence>
<organism evidence="2 3">
    <name type="scientific">Jannaschia pagri</name>
    <dbReference type="NCBI Taxonomy" id="2829797"/>
    <lineage>
        <taxon>Bacteria</taxon>
        <taxon>Pseudomonadati</taxon>
        <taxon>Pseudomonadota</taxon>
        <taxon>Alphaproteobacteria</taxon>
        <taxon>Rhodobacterales</taxon>
        <taxon>Roseobacteraceae</taxon>
        <taxon>Jannaschia</taxon>
    </lineage>
</organism>
<protein>
    <recommendedName>
        <fullName evidence="4">DUF1236 domain-containing protein</fullName>
    </recommendedName>
</protein>